<evidence type="ECO:0000259" key="4">
    <source>
        <dbReference type="SMART" id="SM01332"/>
    </source>
</evidence>
<evidence type="ECO:0000313" key="5">
    <source>
        <dbReference type="EMBL" id="PHT44117.1"/>
    </source>
</evidence>
<feature type="domain" description="Cyclin-like" evidence="3">
    <location>
        <begin position="30"/>
        <end position="108"/>
    </location>
</feature>
<dbReference type="InterPro" id="IPR013763">
    <property type="entry name" value="Cyclin-like_dom"/>
</dbReference>
<comment type="caution">
    <text evidence="5">The sequence shown here is derived from an EMBL/GenBank/DDBJ whole genome shotgun (WGS) entry which is preliminary data.</text>
</comment>
<proteinExistence type="predicted"/>
<sequence>MKANESIYRLQEKDILRKLKFRLNAATPYVFMLRLLKVAQADTKFEHLAFYLIELCLVEYEALNYKPSMLCASAIYVARRTMQMAPAWTPLLEMHARYQESQLRHISA</sequence>
<dbReference type="SMART" id="SM00385">
    <property type="entry name" value="CYCLIN"/>
    <property type="match status" value="1"/>
</dbReference>
<reference evidence="6" key="2">
    <citation type="journal article" date="2017" name="J. Anim. Genet.">
        <title>Multiple reference genome sequences of hot pepper reveal the massive evolution of plant disease resistance genes by retroduplication.</title>
        <authorList>
            <person name="Kim S."/>
            <person name="Park J."/>
            <person name="Yeom S.-I."/>
            <person name="Kim Y.-M."/>
            <person name="Seo E."/>
            <person name="Kim K.-T."/>
            <person name="Kim M.-S."/>
            <person name="Lee J.M."/>
            <person name="Cheong K."/>
            <person name="Shin H.-S."/>
            <person name="Kim S.-B."/>
            <person name="Han K."/>
            <person name="Lee J."/>
            <person name="Park M."/>
            <person name="Lee H.-A."/>
            <person name="Lee H.-Y."/>
            <person name="Lee Y."/>
            <person name="Oh S."/>
            <person name="Lee J.H."/>
            <person name="Choi E."/>
            <person name="Choi E."/>
            <person name="Lee S.E."/>
            <person name="Jeon J."/>
            <person name="Kim H."/>
            <person name="Choi G."/>
            <person name="Song H."/>
            <person name="Lee J."/>
            <person name="Lee S.-C."/>
            <person name="Kwon J.-K."/>
            <person name="Lee H.-Y."/>
            <person name="Koo N."/>
            <person name="Hong Y."/>
            <person name="Kim R.W."/>
            <person name="Kang W.-H."/>
            <person name="Huh J.H."/>
            <person name="Kang B.-C."/>
            <person name="Yang T.-J."/>
            <person name="Lee Y.-H."/>
            <person name="Bennetzen J.L."/>
            <person name="Choi D."/>
        </authorList>
    </citation>
    <scope>NUCLEOTIDE SEQUENCE [LARGE SCALE GENOMIC DNA]</scope>
    <source>
        <strain evidence="6">cv. PBC81</strain>
    </source>
</reference>
<dbReference type="InterPro" id="IPR004367">
    <property type="entry name" value="Cyclin_C-dom"/>
</dbReference>
<accession>A0A2G2WFU1</accession>
<reference evidence="5 6" key="1">
    <citation type="journal article" date="2017" name="Genome Biol.">
        <title>New reference genome sequences of hot pepper reveal the massive evolution of plant disease-resistance genes by retroduplication.</title>
        <authorList>
            <person name="Kim S."/>
            <person name="Park J."/>
            <person name="Yeom S.I."/>
            <person name="Kim Y.M."/>
            <person name="Seo E."/>
            <person name="Kim K.T."/>
            <person name="Kim M.S."/>
            <person name="Lee J.M."/>
            <person name="Cheong K."/>
            <person name="Shin H.S."/>
            <person name="Kim S.B."/>
            <person name="Han K."/>
            <person name="Lee J."/>
            <person name="Park M."/>
            <person name="Lee H.A."/>
            <person name="Lee H.Y."/>
            <person name="Lee Y."/>
            <person name="Oh S."/>
            <person name="Lee J.H."/>
            <person name="Choi E."/>
            <person name="Choi E."/>
            <person name="Lee S.E."/>
            <person name="Jeon J."/>
            <person name="Kim H."/>
            <person name="Choi G."/>
            <person name="Song H."/>
            <person name="Lee J."/>
            <person name="Lee S.C."/>
            <person name="Kwon J.K."/>
            <person name="Lee H.Y."/>
            <person name="Koo N."/>
            <person name="Hong Y."/>
            <person name="Kim R.W."/>
            <person name="Kang W.H."/>
            <person name="Huh J.H."/>
            <person name="Kang B.C."/>
            <person name="Yang T.J."/>
            <person name="Lee Y.H."/>
            <person name="Bennetzen J.L."/>
            <person name="Choi D."/>
        </authorList>
    </citation>
    <scope>NUCLEOTIDE SEQUENCE [LARGE SCALE GENOMIC DNA]</scope>
    <source>
        <strain evidence="6">cv. PBC81</strain>
    </source>
</reference>
<evidence type="ECO:0000313" key="6">
    <source>
        <dbReference type="Proteomes" id="UP000224567"/>
    </source>
</evidence>
<dbReference type="OrthoDB" id="5590282at2759"/>
<dbReference type="Gene3D" id="1.10.472.10">
    <property type="entry name" value="Cyclin-like"/>
    <property type="match status" value="1"/>
</dbReference>
<gene>
    <name evidence="5" type="ORF">CQW23_18142</name>
</gene>
<dbReference type="STRING" id="33114.A0A2G2WFU1"/>
<dbReference type="Proteomes" id="UP000224567">
    <property type="component" value="Unassembled WGS sequence"/>
</dbReference>
<dbReference type="InterPro" id="IPR039361">
    <property type="entry name" value="Cyclin"/>
</dbReference>
<organism evidence="5 6">
    <name type="scientific">Capsicum baccatum</name>
    <name type="common">Peruvian pepper</name>
    <dbReference type="NCBI Taxonomy" id="33114"/>
    <lineage>
        <taxon>Eukaryota</taxon>
        <taxon>Viridiplantae</taxon>
        <taxon>Streptophyta</taxon>
        <taxon>Embryophyta</taxon>
        <taxon>Tracheophyta</taxon>
        <taxon>Spermatophyta</taxon>
        <taxon>Magnoliopsida</taxon>
        <taxon>eudicotyledons</taxon>
        <taxon>Gunneridae</taxon>
        <taxon>Pentapetalae</taxon>
        <taxon>asterids</taxon>
        <taxon>lamiids</taxon>
        <taxon>Solanales</taxon>
        <taxon>Solanaceae</taxon>
        <taxon>Solanoideae</taxon>
        <taxon>Capsiceae</taxon>
        <taxon>Capsicum</taxon>
    </lineage>
</organism>
<feature type="domain" description="Cyclin C-terminal" evidence="4">
    <location>
        <begin position="26"/>
        <end position="107"/>
    </location>
</feature>
<evidence type="ECO:0000259" key="3">
    <source>
        <dbReference type="SMART" id="SM00385"/>
    </source>
</evidence>
<protein>
    <submittedName>
        <fullName evidence="5">Cyclin-B3-1</fullName>
    </submittedName>
</protein>
<evidence type="ECO:0000256" key="2">
    <source>
        <dbReference type="ARBA" id="ARBA00023306"/>
    </source>
</evidence>
<dbReference type="SMART" id="SM01332">
    <property type="entry name" value="Cyclin_C"/>
    <property type="match status" value="1"/>
</dbReference>
<name>A0A2G2WFU1_CAPBA</name>
<keyword evidence="2" id="KW-0131">Cell cycle</keyword>
<dbReference type="SUPFAM" id="SSF47954">
    <property type="entry name" value="Cyclin-like"/>
    <property type="match status" value="1"/>
</dbReference>
<dbReference type="Pfam" id="PF02984">
    <property type="entry name" value="Cyclin_C"/>
    <property type="match status" value="1"/>
</dbReference>
<dbReference type="GO" id="GO:0051301">
    <property type="term" value="P:cell division"/>
    <property type="evidence" value="ECO:0007669"/>
    <property type="project" value="UniProtKB-KW"/>
</dbReference>
<dbReference type="EMBL" id="MLFT02000007">
    <property type="protein sequence ID" value="PHT44117.1"/>
    <property type="molecule type" value="Genomic_DNA"/>
</dbReference>
<evidence type="ECO:0000256" key="1">
    <source>
        <dbReference type="ARBA" id="ARBA00022618"/>
    </source>
</evidence>
<dbReference type="InterPro" id="IPR036915">
    <property type="entry name" value="Cyclin-like_sf"/>
</dbReference>
<dbReference type="AlphaFoldDB" id="A0A2G2WFU1"/>
<keyword evidence="6" id="KW-1185">Reference proteome</keyword>
<keyword evidence="1" id="KW-0132">Cell division</keyword>
<dbReference type="PANTHER" id="PTHR10177">
    <property type="entry name" value="CYCLINS"/>
    <property type="match status" value="1"/>
</dbReference>